<organism evidence="1">
    <name type="scientific">hydrothermal vent metagenome</name>
    <dbReference type="NCBI Taxonomy" id="652676"/>
    <lineage>
        <taxon>unclassified sequences</taxon>
        <taxon>metagenomes</taxon>
        <taxon>ecological metagenomes</taxon>
    </lineage>
</organism>
<name>A0A3B0YZM8_9ZZZZ</name>
<sequence length="245" mass="28183">MKYEKVQKTNPFDICIDQHVFPVKCIDRFKEGKVVELNDLKRNISRRAAPKDAVFVCKRLWDQWSETGFMKTVEDSFQEVVEDAVSGERIIKSRNEVVTQFYSLWCAKSYISRFSSNEPVHLPIEGDLLSKYEEEKIESMNMAFLRTNGEMPARFINGGQAQLRYMHYCDLYRETTWGLVRAKGIEYLVPDNFSKALVVPITPKLAFIGGCRDGVAARGDILKVNEMAKASATSYLFCRKFDRTA</sequence>
<accession>A0A3B0YZM8</accession>
<gene>
    <name evidence="1" type="ORF">MNBD_GAMMA18-924</name>
</gene>
<reference evidence="1" key="1">
    <citation type="submission" date="2018-06" db="EMBL/GenBank/DDBJ databases">
        <authorList>
            <person name="Zhirakovskaya E."/>
        </authorList>
    </citation>
    <scope>NUCLEOTIDE SEQUENCE</scope>
</reference>
<evidence type="ECO:0000313" key="1">
    <source>
        <dbReference type="EMBL" id="VAW84841.1"/>
    </source>
</evidence>
<proteinExistence type="predicted"/>
<protein>
    <submittedName>
        <fullName evidence="1">Uncharacterized protein</fullName>
    </submittedName>
</protein>
<dbReference type="AlphaFoldDB" id="A0A3B0YZM8"/>
<dbReference type="EMBL" id="UOFP01000071">
    <property type="protein sequence ID" value="VAW84841.1"/>
    <property type="molecule type" value="Genomic_DNA"/>
</dbReference>